<sequence>MSTSLNCRLCPLGGHGSGRTKWKWEIRKYFARHVQVPSTGGKCDHQSSKELEWSSHFHLESVAYGGKPLLQAVLSAESISSEAGGSSKLDVG</sequence>
<proteinExistence type="predicted"/>
<name>A0A448XCJ5_9PLAT</name>
<dbReference type="AlphaFoldDB" id="A0A448XCJ5"/>
<evidence type="ECO:0000313" key="2">
    <source>
        <dbReference type="Proteomes" id="UP000784294"/>
    </source>
</evidence>
<accession>A0A448XCJ5</accession>
<dbReference type="Proteomes" id="UP000784294">
    <property type="component" value="Unassembled WGS sequence"/>
</dbReference>
<comment type="caution">
    <text evidence="1">The sequence shown here is derived from an EMBL/GenBank/DDBJ whole genome shotgun (WGS) entry which is preliminary data.</text>
</comment>
<organism evidence="1 2">
    <name type="scientific">Protopolystoma xenopodis</name>
    <dbReference type="NCBI Taxonomy" id="117903"/>
    <lineage>
        <taxon>Eukaryota</taxon>
        <taxon>Metazoa</taxon>
        <taxon>Spiralia</taxon>
        <taxon>Lophotrochozoa</taxon>
        <taxon>Platyhelminthes</taxon>
        <taxon>Monogenea</taxon>
        <taxon>Polyopisthocotylea</taxon>
        <taxon>Polystomatidea</taxon>
        <taxon>Polystomatidae</taxon>
        <taxon>Protopolystoma</taxon>
    </lineage>
</organism>
<protein>
    <submittedName>
        <fullName evidence="1">Uncharacterized protein</fullName>
    </submittedName>
</protein>
<dbReference type="EMBL" id="CAAALY010245757">
    <property type="protein sequence ID" value="VEL33426.1"/>
    <property type="molecule type" value="Genomic_DNA"/>
</dbReference>
<evidence type="ECO:0000313" key="1">
    <source>
        <dbReference type="EMBL" id="VEL33426.1"/>
    </source>
</evidence>
<gene>
    <name evidence="1" type="ORF">PXEA_LOCUS26866</name>
</gene>
<keyword evidence="2" id="KW-1185">Reference proteome</keyword>
<reference evidence="1" key="1">
    <citation type="submission" date="2018-11" db="EMBL/GenBank/DDBJ databases">
        <authorList>
            <consortium name="Pathogen Informatics"/>
        </authorList>
    </citation>
    <scope>NUCLEOTIDE SEQUENCE</scope>
</reference>